<evidence type="ECO:0000313" key="2">
    <source>
        <dbReference type="Proteomes" id="UP000316993"/>
    </source>
</evidence>
<comment type="caution">
    <text evidence="1">The sequence shown here is derived from an EMBL/GenBank/DDBJ whole genome shotgun (WGS) entry which is preliminary data.</text>
</comment>
<accession>A0A543LJ96</accession>
<protein>
    <submittedName>
        <fullName evidence="1">Uncharacterized protein</fullName>
    </submittedName>
</protein>
<dbReference type="Proteomes" id="UP000316993">
    <property type="component" value="Unassembled WGS sequence"/>
</dbReference>
<evidence type="ECO:0000313" key="1">
    <source>
        <dbReference type="EMBL" id="TQN07396.1"/>
    </source>
</evidence>
<name>A0A543LJ96_9BURK</name>
<gene>
    <name evidence="1" type="ORF">BDD18_0509</name>
</gene>
<reference evidence="1 2" key="1">
    <citation type="submission" date="2019-06" db="EMBL/GenBank/DDBJ databases">
        <title>Genomic Encyclopedia of Archaeal and Bacterial Type Strains, Phase II (KMG-II): from individual species to whole genera.</title>
        <authorList>
            <person name="Goeker M."/>
        </authorList>
    </citation>
    <scope>NUCLEOTIDE SEQUENCE [LARGE SCALE GENOMIC DNA]</scope>
    <source>
        <strain evidence="1 2">DSM 7270</strain>
    </source>
</reference>
<sequence>MKLPSYLVKSRHGIFYFRLTVRNESGVHERRFSLGTREPHQAKLKALYISAELKGSKVSKDYQPKNINLNDLSTFPSDEALRREIAGGDAPD</sequence>
<proteinExistence type="predicted"/>
<organism evidence="1 2">
    <name type="scientific">Acidovorax temperans</name>
    <dbReference type="NCBI Taxonomy" id="80878"/>
    <lineage>
        <taxon>Bacteria</taxon>
        <taxon>Pseudomonadati</taxon>
        <taxon>Pseudomonadota</taxon>
        <taxon>Betaproteobacteria</taxon>
        <taxon>Burkholderiales</taxon>
        <taxon>Comamonadaceae</taxon>
        <taxon>Acidovorax</taxon>
    </lineage>
</organism>
<dbReference type="RefSeq" id="WP_142081227.1">
    <property type="nucleotide sequence ID" value="NZ_VFPV01000001.1"/>
</dbReference>
<dbReference type="AlphaFoldDB" id="A0A543LJ96"/>
<dbReference type="EMBL" id="VFPV01000001">
    <property type="protein sequence ID" value="TQN07396.1"/>
    <property type="molecule type" value="Genomic_DNA"/>
</dbReference>